<name>A0AA39GEX4_SARSR</name>
<evidence type="ECO:0000256" key="2">
    <source>
        <dbReference type="ARBA" id="ARBA00023015"/>
    </source>
</evidence>
<evidence type="ECO:0000256" key="5">
    <source>
        <dbReference type="ARBA" id="ARBA00023242"/>
    </source>
</evidence>
<evidence type="ECO:0000256" key="6">
    <source>
        <dbReference type="SAM" id="MobiDB-lite"/>
    </source>
</evidence>
<dbReference type="InterPro" id="IPR051089">
    <property type="entry name" value="prtT"/>
</dbReference>
<keyword evidence="2" id="KW-0805">Transcription regulation</keyword>
<evidence type="ECO:0000256" key="3">
    <source>
        <dbReference type="ARBA" id="ARBA00023125"/>
    </source>
</evidence>
<dbReference type="CDD" id="cd00067">
    <property type="entry name" value="GAL4"/>
    <property type="match status" value="1"/>
</dbReference>
<evidence type="ECO:0000259" key="7">
    <source>
        <dbReference type="PROSITE" id="PS50048"/>
    </source>
</evidence>
<dbReference type="CDD" id="cd12148">
    <property type="entry name" value="fungal_TF_MHR"/>
    <property type="match status" value="1"/>
</dbReference>
<dbReference type="SUPFAM" id="SSF57701">
    <property type="entry name" value="Zn2/Cys6 DNA-binding domain"/>
    <property type="match status" value="1"/>
</dbReference>
<keyword evidence="4" id="KW-0804">Transcription</keyword>
<dbReference type="PROSITE" id="PS50048">
    <property type="entry name" value="ZN2_CY6_FUNGAL_2"/>
    <property type="match status" value="1"/>
</dbReference>
<dbReference type="Proteomes" id="UP001175261">
    <property type="component" value="Unassembled WGS sequence"/>
</dbReference>
<dbReference type="InterPro" id="IPR001138">
    <property type="entry name" value="Zn2Cys6_DnaBD"/>
</dbReference>
<protein>
    <recommendedName>
        <fullName evidence="7">Zn(2)-C6 fungal-type domain-containing protein</fullName>
    </recommendedName>
</protein>
<evidence type="ECO:0000256" key="4">
    <source>
        <dbReference type="ARBA" id="ARBA00023163"/>
    </source>
</evidence>
<dbReference type="GO" id="GO:0000981">
    <property type="term" value="F:DNA-binding transcription factor activity, RNA polymerase II-specific"/>
    <property type="evidence" value="ECO:0007669"/>
    <property type="project" value="InterPro"/>
</dbReference>
<dbReference type="AlphaFoldDB" id="A0AA39GEX4"/>
<reference evidence="8" key="1">
    <citation type="submission" date="2022-10" db="EMBL/GenBank/DDBJ databases">
        <title>Determination and structural analysis of whole genome sequence of Sarocladium strictum F4-1.</title>
        <authorList>
            <person name="Hu L."/>
            <person name="Jiang Y."/>
        </authorList>
    </citation>
    <scope>NUCLEOTIDE SEQUENCE</scope>
    <source>
        <strain evidence="8">F4-1</strain>
    </source>
</reference>
<gene>
    <name evidence="8" type="ORF">NLU13_5915</name>
</gene>
<comment type="caution">
    <text evidence="8">The sequence shown here is derived from an EMBL/GenBank/DDBJ whole genome shotgun (WGS) entry which is preliminary data.</text>
</comment>
<keyword evidence="5" id="KW-0539">Nucleus</keyword>
<dbReference type="GO" id="GO:0005634">
    <property type="term" value="C:nucleus"/>
    <property type="evidence" value="ECO:0007669"/>
    <property type="project" value="UniProtKB-SubCell"/>
</dbReference>
<evidence type="ECO:0000313" key="8">
    <source>
        <dbReference type="EMBL" id="KAK0386078.1"/>
    </source>
</evidence>
<feature type="region of interest" description="Disordered" evidence="6">
    <location>
        <begin position="95"/>
        <end position="143"/>
    </location>
</feature>
<keyword evidence="3" id="KW-0238">DNA-binding</keyword>
<feature type="domain" description="Zn(2)-C6 fungal-type" evidence="7">
    <location>
        <begin position="26"/>
        <end position="63"/>
    </location>
</feature>
<dbReference type="Gene3D" id="4.10.240.10">
    <property type="entry name" value="Zn(2)-C6 fungal-type DNA-binding domain"/>
    <property type="match status" value="1"/>
</dbReference>
<dbReference type="EMBL" id="JAPDFR010000005">
    <property type="protein sequence ID" value="KAK0386078.1"/>
    <property type="molecule type" value="Genomic_DNA"/>
</dbReference>
<keyword evidence="9" id="KW-1185">Reference proteome</keyword>
<evidence type="ECO:0000313" key="9">
    <source>
        <dbReference type="Proteomes" id="UP001175261"/>
    </source>
</evidence>
<comment type="subcellular location">
    <subcellularLocation>
        <location evidence="1">Nucleus</location>
    </subcellularLocation>
</comment>
<organism evidence="8 9">
    <name type="scientific">Sarocladium strictum</name>
    <name type="common">Black bundle disease fungus</name>
    <name type="synonym">Acremonium strictum</name>
    <dbReference type="NCBI Taxonomy" id="5046"/>
    <lineage>
        <taxon>Eukaryota</taxon>
        <taxon>Fungi</taxon>
        <taxon>Dikarya</taxon>
        <taxon>Ascomycota</taxon>
        <taxon>Pezizomycotina</taxon>
        <taxon>Sordariomycetes</taxon>
        <taxon>Hypocreomycetidae</taxon>
        <taxon>Hypocreales</taxon>
        <taxon>Sarocladiaceae</taxon>
        <taxon>Sarocladium</taxon>
    </lineage>
</organism>
<dbReference type="PANTHER" id="PTHR31845:SF10">
    <property type="entry name" value="ZN(II)2CYS6 TRANSCRIPTION FACTOR (EUROFUNG)"/>
    <property type="match status" value="1"/>
</dbReference>
<sequence length="642" mass="71623">MVDQTPSPGAAATGSHAAAGGSKRRACAKCARLKMKCLWPPEDKIKDPEACIRCARMGLTCSVPAAIPRKKRAPSSRVAQLESRIDGIISLLSTNQQQSQPGNPTAPSPLTPDSSTAVANKTEGAAGRAAARPRNPQHVPRPVRRSDAVLELLPNFRLTAQQAVHYLATYRSTMMPKYPFVIIPDHVDAVALHHKSKCLFWTIMATISPLTSEMQADFKHWFRRHVAEEIVVQQHKSLELLQAILIHLAWGDFSFYVDMPTTTILQLANSLVVDLKLDREPGDPWLGSQSLLADAWKALEMRIPHEPSHTSHEMRAVLGYFHVSSPAASLFRRGPRLPWSRYLDRCCEALEKAREYETDLHIVALARLHRTADHIHTIFKPDGAADLPKYLRAPVFMAIERIQAELKSIIDAYPASEQVPSIMCHYHILIMRLYEPLINMSPTPMDDSSFSTCEPFQRSEGLWRCLQAASDYFNSQLSIWNPELRLQPFTFIGLAAFAIVTVSRLLLLDDAPDWNTAVARRRLDFAGVLATMGDQIEEADREARASGHSQRFLEDGNGSASRYCFKVRWIRQWYLAKLPAEERAAMAVSIDTAPEDITAATGQFDDMPLYGPLWDGFLLSMDPSFLSIPMAMPPGQGTNGNM</sequence>
<dbReference type="InterPro" id="IPR036864">
    <property type="entry name" value="Zn2-C6_fun-type_DNA-bd_sf"/>
</dbReference>
<dbReference type="GO" id="GO:0000976">
    <property type="term" value="F:transcription cis-regulatory region binding"/>
    <property type="evidence" value="ECO:0007669"/>
    <property type="project" value="TreeGrafter"/>
</dbReference>
<dbReference type="GO" id="GO:0008270">
    <property type="term" value="F:zinc ion binding"/>
    <property type="evidence" value="ECO:0007669"/>
    <property type="project" value="InterPro"/>
</dbReference>
<dbReference type="PANTHER" id="PTHR31845">
    <property type="entry name" value="FINGER DOMAIN PROTEIN, PUTATIVE-RELATED"/>
    <property type="match status" value="1"/>
</dbReference>
<accession>A0AA39GEX4</accession>
<evidence type="ECO:0000256" key="1">
    <source>
        <dbReference type="ARBA" id="ARBA00004123"/>
    </source>
</evidence>
<proteinExistence type="predicted"/>